<evidence type="ECO:0000256" key="9">
    <source>
        <dbReference type="ARBA" id="ARBA00022842"/>
    </source>
</evidence>
<dbReference type="EMBL" id="PTQZ01000005">
    <property type="protein sequence ID" value="PQA52122.1"/>
    <property type="molecule type" value="Genomic_DNA"/>
</dbReference>
<accession>A0A2P6AV81</accession>
<dbReference type="AlphaFoldDB" id="A0A2P6AV81"/>
<evidence type="ECO:0000256" key="6">
    <source>
        <dbReference type="ARBA" id="ARBA00020092"/>
    </source>
</evidence>
<comment type="catalytic activity">
    <reaction evidence="1 11">
        <text>3-deoxy-alpha-D-manno-2-octulosonate-8-phosphate + H2O = 3-deoxy-alpha-D-manno-oct-2-ulosonate + phosphate</text>
        <dbReference type="Rhea" id="RHEA:11500"/>
        <dbReference type="ChEBI" id="CHEBI:15377"/>
        <dbReference type="ChEBI" id="CHEBI:43474"/>
        <dbReference type="ChEBI" id="CHEBI:85985"/>
        <dbReference type="ChEBI" id="CHEBI:85986"/>
        <dbReference type="EC" id="3.1.3.45"/>
    </reaction>
</comment>
<dbReference type="InterPro" id="IPR023214">
    <property type="entry name" value="HAD_sf"/>
</dbReference>
<dbReference type="EC" id="3.1.3.45" evidence="5 11"/>
<evidence type="ECO:0000256" key="8">
    <source>
        <dbReference type="ARBA" id="ARBA00022801"/>
    </source>
</evidence>
<feature type="binding site" evidence="12">
    <location>
        <position position="19"/>
    </location>
    <ligand>
        <name>Mg(2+)</name>
        <dbReference type="ChEBI" id="CHEBI:18420"/>
    </ligand>
</feature>
<dbReference type="SFLD" id="SFLDS00003">
    <property type="entry name" value="Haloacid_Dehalogenase"/>
    <property type="match status" value="1"/>
</dbReference>
<dbReference type="PIRSF" id="PIRSF006118">
    <property type="entry name" value="KDO8-P_Ptase"/>
    <property type="match status" value="1"/>
</dbReference>
<dbReference type="PANTHER" id="PTHR21485">
    <property type="entry name" value="HAD SUPERFAMILY MEMBERS CMAS AND KDSC"/>
    <property type="match status" value="1"/>
</dbReference>
<dbReference type="InterPro" id="IPR010023">
    <property type="entry name" value="KdsC_fam"/>
</dbReference>
<dbReference type="GO" id="GO:0019143">
    <property type="term" value="F:3-deoxy-manno-octulosonate-8-phosphatase activity"/>
    <property type="evidence" value="ECO:0007669"/>
    <property type="project" value="UniProtKB-UniRule"/>
</dbReference>
<dbReference type="InterPro" id="IPR036412">
    <property type="entry name" value="HAD-like_sf"/>
</dbReference>
<evidence type="ECO:0000256" key="3">
    <source>
        <dbReference type="ARBA" id="ARBA00005893"/>
    </source>
</evidence>
<dbReference type="GO" id="GO:0008781">
    <property type="term" value="F:N-acylneuraminate cytidylyltransferase activity"/>
    <property type="evidence" value="ECO:0007669"/>
    <property type="project" value="TreeGrafter"/>
</dbReference>
<evidence type="ECO:0000256" key="7">
    <source>
        <dbReference type="ARBA" id="ARBA00022723"/>
    </source>
</evidence>
<dbReference type="PANTHER" id="PTHR21485:SF3">
    <property type="entry name" value="N-ACYLNEURAMINATE CYTIDYLYLTRANSFERASE"/>
    <property type="match status" value="1"/>
</dbReference>
<dbReference type="Pfam" id="PF08282">
    <property type="entry name" value="Hydrolase_3"/>
    <property type="match status" value="1"/>
</dbReference>
<keyword evidence="9 11" id="KW-0460">Magnesium</keyword>
<dbReference type="Gene3D" id="3.40.50.1000">
    <property type="entry name" value="HAD superfamily/HAD-like"/>
    <property type="match status" value="1"/>
</dbReference>
<evidence type="ECO:0000256" key="5">
    <source>
        <dbReference type="ARBA" id="ARBA00013066"/>
    </source>
</evidence>
<comment type="similarity">
    <text evidence="3 11">Belongs to the KdsC family.</text>
</comment>
<feature type="binding site" evidence="12">
    <location>
        <position position="112"/>
    </location>
    <ligand>
        <name>Mg(2+)</name>
        <dbReference type="ChEBI" id="CHEBI:18420"/>
    </ligand>
</feature>
<evidence type="ECO:0000256" key="2">
    <source>
        <dbReference type="ARBA" id="ARBA00001946"/>
    </source>
</evidence>
<comment type="cofactor">
    <cofactor evidence="2 11 12">
        <name>Mg(2+)</name>
        <dbReference type="ChEBI" id="CHEBI:18420"/>
    </cofactor>
</comment>
<evidence type="ECO:0000256" key="11">
    <source>
        <dbReference type="PIRNR" id="PIRNR006118"/>
    </source>
</evidence>
<dbReference type="SUPFAM" id="SSF56784">
    <property type="entry name" value="HAD-like"/>
    <property type="match status" value="1"/>
</dbReference>
<gene>
    <name evidence="13" type="primary">kdsC</name>
    <name evidence="13" type="ORF">C5O18_00565</name>
</gene>
<keyword evidence="7 11" id="KW-0479">Metal-binding</keyword>
<dbReference type="RefSeq" id="WP_105190943.1">
    <property type="nucleotide sequence ID" value="NZ_PTQZ01000005.1"/>
</dbReference>
<proteinExistence type="inferred from homology"/>
<dbReference type="GO" id="GO:0009103">
    <property type="term" value="P:lipopolysaccharide biosynthetic process"/>
    <property type="evidence" value="ECO:0007669"/>
    <property type="project" value="UniProtKB-UniRule"/>
</dbReference>
<dbReference type="Proteomes" id="UP000243900">
    <property type="component" value="Unassembled WGS sequence"/>
</dbReference>
<organism evidence="13 14">
    <name type="scientific">Amnimonas aquatica</name>
    <dbReference type="NCBI Taxonomy" id="2094561"/>
    <lineage>
        <taxon>Bacteria</taxon>
        <taxon>Pseudomonadati</taxon>
        <taxon>Pseudomonadota</taxon>
        <taxon>Gammaproteobacteria</taxon>
        <taxon>Moraxellales</taxon>
        <taxon>Moraxellaceae</taxon>
        <taxon>Amnimonas</taxon>
    </lineage>
</organism>
<comment type="subunit">
    <text evidence="4 11">Homotetramer.</text>
</comment>
<keyword evidence="8 11" id="KW-0378">Hydrolase</keyword>
<comment type="caution">
    <text evidence="13">The sequence shown here is derived from an EMBL/GenBank/DDBJ whole genome shotgun (WGS) entry which is preliminary data.</text>
</comment>
<sequence>MLSFRVKEKAARIRLLALDVDGVLSDGRLYFAEDGQEFKTFDTQDGHGIKMLQGAGIEVAIITGRTTQLVQRRAANLKISHLLQGREDKLVALRELTGELGIALDEVAYVGDDWPDLPAILAAGLGVAVANAHPELRARADHVTTLTGGRGAVREVCDLLLNAQGRYEDALAPYLDTGA</sequence>
<comment type="function">
    <text evidence="11">Catalyzes the hydrolysis of 3-deoxy-D-manno-octulosonate 8-phosphate (KDO 8-P) to 3-deoxy-D-manno-octulosonate (KDO) and inorganic phosphate.</text>
</comment>
<reference evidence="14" key="1">
    <citation type="submission" date="2018-02" db="EMBL/GenBank/DDBJ databases">
        <title>Genome sequencing of Solimonas sp. HR-BB.</title>
        <authorList>
            <person name="Lee Y."/>
            <person name="Jeon C.O."/>
        </authorList>
    </citation>
    <scope>NUCLEOTIDE SEQUENCE [LARGE SCALE GENOMIC DNA]</scope>
    <source>
        <strain evidence="14">HR-E</strain>
    </source>
</reference>
<feature type="binding site" evidence="12">
    <location>
        <position position="21"/>
    </location>
    <ligand>
        <name>substrate</name>
    </ligand>
</feature>
<evidence type="ECO:0000313" key="14">
    <source>
        <dbReference type="Proteomes" id="UP000243900"/>
    </source>
</evidence>
<keyword evidence="14" id="KW-1185">Reference proteome</keyword>
<dbReference type="SFLD" id="SFLDG01138">
    <property type="entry name" value="C1.6.2:_Deoxy-d-mannose-octulo"/>
    <property type="match status" value="1"/>
</dbReference>
<evidence type="ECO:0000256" key="10">
    <source>
        <dbReference type="ARBA" id="ARBA00031051"/>
    </source>
</evidence>
<dbReference type="InterPro" id="IPR050793">
    <property type="entry name" value="CMP-NeuNAc_synthase"/>
</dbReference>
<evidence type="ECO:0000256" key="1">
    <source>
        <dbReference type="ARBA" id="ARBA00000898"/>
    </source>
</evidence>
<evidence type="ECO:0000256" key="4">
    <source>
        <dbReference type="ARBA" id="ARBA00011881"/>
    </source>
</evidence>
<evidence type="ECO:0000313" key="13">
    <source>
        <dbReference type="EMBL" id="PQA52122.1"/>
    </source>
</evidence>
<dbReference type="NCBIfam" id="NF007019">
    <property type="entry name" value="PRK09484.1"/>
    <property type="match status" value="1"/>
</dbReference>
<dbReference type="CDD" id="cd01630">
    <property type="entry name" value="HAD_KDO-like"/>
    <property type="match status" value="1"/>
</dbReference>
<dbReference type="SFLD" id="SFLDG01136">
    <property type="entry name" value="C1.6:_Phosphoserine_Phosphatas"/>
    <property type="match status" value="1"/>
</dbReference>
<keyword evidence="11" id="KW-0448">Lipopolysaccharide biosynthesis</keyword>
<dbReference type="GO" id="GO:0046872">
    <property type="term" value="F:metal ion binding"/>
    <property type="evidence" value="ECO:0007669"/>
    <property type="project" value="UniProtKB-UniRule"/>
</dbReference>
<dbReference type="NCBIfam" id="TIGR01670">
    <property type="entry name" value="KdsC-phosphatas"/>
    <property type="match status" value="1"/>
</dbReference>
<evidence type="ECO:0000256" key="12">
    <source>
        <dbReference type="PIRSR" id="PIRSR006118-2"/>
    </source>
</evidence>
<name>A0A2P6AV81_9GAMM</name>
<dbReference type="FunFam" id="3.40.50.1000:FF:000029">
    <property type="entry name" value="3-deoxy-D-manno-octulosonate 8-phosphate phosphatase KdsC"/>
    <property type="match status" value="1"/>
</dbReference>
<dbReference type="OrthoDB" id="9805604at2"/>
<protein>
    <recommendedName>
        <fullName evidence="6 11">3-deoxy-D-manno-octulosonate 8-phosphate phosphatase KdsC</fullName>
        <ecNumber evidence="5 11">3.1.3.45</ecNumber>
    </recommendedName>
    <alternativeName>
        <fullName evidence="10 11">KDO 8-P phosphatase</fullName>
    </alternativeName>
</protein>